<dbReference type="InterPro" id="IPR027417">
    <property type="entry name" value="P-loop_NTPase"/>
</dbReference>
<comment type="caution">
    <text evidence="7">The sequence shown here is derived from an EMBL/GenBank/DDBJ whole genome shotgun (WGS) entry which is preliminary data.</text>
</comment>
<proteinExistence type="predicted"/>
<dbReference type="PROSITE" id="PS50901">
    <property type="entry name" value="FTSK"/>
    <property type="match status" value="1"/>
</dbReference>
<evidence type="ECO:0000256" key="5">
    <source>
        <dbReference type="SAM" id="Phobius"/>
    </source>
</evidence>
<dbReference type="SUPFAM" id="SSF49879">
    <property type="entry name" value="SMAD/FHA domain"/>
    <property type="match status" value="1"/>
</dbReference>
<keyword evidence="5" id="KW-1133">Transmembrane helix</keyword>
<dbReference type="PANTHER" id="PTHR22683">
    <property type="entry name" value="SPORULATION PROTEIN RELATED"/>
    <property type="match status" value="1"/>
</dbReference>
<feature type="domain" description="FtsK" evidence="6">
    <location>
        <begin position="517"/>
        <end position="706"/>
    </location>
</feature>
<dbReference type="InterPro" id="IPR002543">
    <property type="entry name" value="FtsK_dom"/>
</dbReference>
<evidence type="ECO:0000256" key="1">
    <source>
        <dbReference type="ARBA" id="ARBA00022741"/>
    </source>
</evidence>
<accession>A0ABX4MVB8</accession>
<evidence type="ECO:0000256" key="4">
    <source>
        <dbReference type="SAM" id="MobiDB-lite"/>
    </source>
</evidence>
<dbReference type="InterPro" id="IPR032030">
    <property type="entry name" value="YscD_cytoplasmic_dom"/>
</dbReference>
<feature type="transmembrane region" description="Helical" evidence="5">
    <location>
        <begin position="227"/>
        <end position="247"/>
    </location>
</feature>
<dbReference type="CDD" id="cd01127">
    <property type="entry name" value="TrwB_TraG_TraD_VirD4"/>
    <property type="match status" value="1"/>
</dbReference>
<evidence type="ECO:0000256" key="3">
    <source>
        <dbReference type="PROSITE-ProRule" id="PRU00289"/>
    </source>
</evidence>
<dbReference type="Gene3D" id="2.60.200.20">
    <property type="match status" value="1"/>
</dbReference>
<organism evidence="7 8">
    <name type="scientific">Glutamicibacter mysorens</name>
    <dbReference type="NCBI Taxonomy" id="257984"/>
    <lineage>
        <taxon>Bacteria</taxon>
        <taxon>Bacillati</taxon>
        <taxon>Actinomycetota</taxon>
        <taxon>Actinomycetes</taxon>
        <taxon>Micrococcales</taxon>
        <taxon>Micrococcaceae</taxon>
        <taxon>Glutamicibacter</taxon>
    </lineage>
</organism>
<keyword evidence="2 3" id="KW-0067">ATP-binding</keyword>
<dbReference type="Proteomes" id="UP000229263">
    <property type="component" value="Unassembled WGS sequence"/>
</dbReference>
<dbReference type="PANTHER" id="PTHR22683:SF1">
    <property type="entry name" value="TYPE VII SECRETION SYSTEM PROTEIN ESSC"/>
    <property type="match status" value="1"/>
</dbReference>
<feature type="region of interest" description="Disordered" evidence="4">
    <location>
        <begin position="1235"/>
        <end position="1277"/>
    </location>
</feature>
<dbReference type="SUPFAM" id="SSF52540">
    <property type="entry name" value="P-loop containing nucleoside triphosphate hydrolases"/>
    <property type="match status" value="1"/>
</dbReference>
<sequence>MVRYELLLVSRKFQHPRQFELVMSGRISGEQLAALLQRNFPDHRWFAGATRIEELETLSAADRLVLHELPQPALVSGTAASRLKLLVLRGPDAGAWIPLTKGEHAIGRTAPLWLEDPLVSRNHAKVIVTAQGLHLHACAEQEIAMPDGSHRQSVELEQGSRFRLGNTEFAVGDPLAADSGHLVSSEQLEIQSPSKPELSRLIAMALAAFVPIISGVLLAVVTGSMLFLVLSGVSALMGLVPAGQLVVERRRWKSEMQEQRTSAIAARTRYSPDLGEAFVAGLDASSLGLSCNRIPPLVWGEGLWSPQEFSRPSPTGVRKIFRGLRKTKTDAPWFGPVFFPSTPGVWQLKTVQGQSAGSILAAVLARYLPAIHAGQLRLVIDPSIRCLPASLLLMNNVCMSHLSDSDESSFLRKEEAGLATLYVTAQSPQPICGTLVLGISPVLSESVENWIVPSPVCAHLPDERLVLQSLGTLSLARFDKMVQQYVQLPKKAATENPDSSPSGSWCLRALLGLDDQQEDVFLDLHEDGPHVLVCGTTGSGKSEALRRIIADFSCNYSPAQLALVLIDFKGGAGLGVYAGLPHVQLFASDLDEAAAQRTLEQLEHEVHRREELLADHGCSDIAEYQDLAEPGPVLPRLVVVIDEFRVFIETLPQASARIDRLAAVGRALGIHLILSTQRPAGALTGQTKANLNTTIALRVNDPGESIELVGSVQASKFLFPGQAIIKSASKPTRCLQFHLAIEPPLHGELFERNRQDLTLLPLCQFEKSVASATGDPLRDHASELSSRWSGTELPASGFAPALPLPSEPWPSPQSWEGKERGAICCGIADNLHLARLEPLVLDPARSRSTLICGLPEAGARTLFASLADSTRKILCFGPSPVPDAAKNLKVVTGEDPYDFFEAVDFVESMPKDPALIILVHSLTQLQSNIHPQHFQRLDEALGTLLRFGGPESPMVLCSVDRDQNALKSTGLCTEQWFFPFNATESLKMIWPKIPDCSPLPGRGVKLSSGQPPQVFQLTHAHSAGVADSAWPVRPTAREIFAGSALRPETFLGFSPFDGEAVPRPAGQLAIVLCPDTLQRGQLSDVLSGRWNAMHICGLSDLDRFVRALDDASSGDRQELLCVYLETTSDSRLPPIIEALKSSGIGVVLFVPPSNRIAYDLGMSVNGLDDRQVIVVEAHHPQDLQPMNWPPIHPEIDQGFKDYWAAIISKRGNPRVIHIPYELSGGLSAIRPVSEESGRLRGEEHHHSSSRDHNGQDRRGRHHRDVGAQERNGEDELE</sequence>
<evidence type="ECO:0000313" key="8">
    <source>
        <dbReference type="Proteomes" id="UP000229263"/>
    </source>
</evidence>
<dbReference type="EMBL" id="PGEY01000001">
    <property type="protein sequence ID" value="PJJ43436.1"/>
    <property type="molecule type" value="Genomic_DNA"/>
</dbReference>
<name>A0ABX4MVB8_9MICC</name>
<feature type="compositionally biased region" description="Basic and acidic residues" evidence="4">
    <location>
        <begin position="1235"/>
        <end position="1257"/>
    </location>
</feature>
<gene>
    <name evidence="7" type="ORF">ATK23_0623</name>
</gene>
<evidence type="ECO:0000256" key="2">
    <source>
        <dbReference type="ARBA" id="ARBA00022840"/>
    </source>
</evidence>
<protein>
    <submittedName>
        <fullName evidence="7">S-DNA-T family DNA segregation ATPase FtsK/SpoIIIE</fullName>
    </submittedName>
</protein>
<dbReference type="Pfam" id="PF16697">
    <property type="entry name" value="Yop-YscD_cpl"/>
    <property type="match status" value="1"/>
</dbReference>
<keyword evidence="1 3" id="KW-0547">Nucleotide-binding</keyword>
<dbReference type="Pfam" id="PF01580">
    <property type="entry name" value="FtsK_SpoIIIE"/>
    <property type="match status" value="1"/>
</dbReference>
<evidence type="ECO:0000313" key="7">
    <source>
        <dbReference type="EMBL" id="PJJ43436.1"/>
    </source>
</evidence>
<feature type="transmembrane region" description="Helical" evidence="5">
    <location>
        <begin position="201"/>
        <end position="221"/>
    </location>
</feature>
<feature type="compositionally biased region" description="Basic and acidic residues" evidence="4">
    <location>
        <begin position="1264"/>
        <end position="1277"/>
    </location>
</feature>
<keyword evidence="5" id="KW-0812">Transmembrane</keyword>
<dbReference type="CDD" id="cd00060">
    <property type="entry name" value="FHA"/>
    <property type="match status" value="1"/>
</dbReference>
<dbReference type="InterPro" id="IPR008984">
    <property type="entry name" value="SMAD_FHA_dom_sf"/>
</dbReference>
<dbReference type="InterPro" id="IPR050206">
    <property type="entry name" value="FtsK/SpoIIIE/SftA"/>
</dbReference>
<keyword evidence="8" id="KW-1185">Reference proteome</keyword>
<dbReference type="Gene3D" id="3.40.50.300">
    <property type="entry name" value="P-loop containing nucleotide triphosphate hydrolases"/>
    <property type="match status" value="1"/>
</dbReference>
<reference evidence="7 8" key="1">
    <citation type="submission" date="2017-11" db="EMBL/GenBank/DDBJ databases">
        <title>Sequencing the genomes of 1000 actinobacteria strains.</title>
        <authorList>
            <person name="Klenk H.-P."/>
        </authorList>
    </citation>
    <scope>NUCLEOTIDE SEQUENCE [LARGE SCALE GENOMIC DNA]</scope>
    <source>
        <strain evidence="7 8">DSM 12798</strain>
    </source>
</reference>
<feature type="binding site" evidence="3">
    <location>
        <begin position="535"/>
        <end position="542"/>
    </location>
    <ligand>
        <name>ATP</name>
        <dbReference type="ChEBI" id="CHEBI:30616"/>
    </ligand>
</feature>
<evidence type="ECO:0000259" key="6">
    <source>
        <dbReference type="PROSITE" id="PS50901"/>
    </source>
</evidence>
<keyword evidence="5" id="KW-0472">Membrane</keyword>